<sequence>MGSAACHRRRRHAARAALDGPQGYPDGGPVAGQQGPPRIALCARWRCRSRSDGMCLGRLKVLLSAPPSTLPCSPMAFPP</sequence>
<keyword evidence="3" id="KW-1185">Reference proteome</keyword>
<reference evidence="3" key="1">
    <citation type="journal article" date="2012" name="Nat. Biotechnol.">
        <title>Reference genome sequence of the model plant Setaria.</title>
        <authorList>
            <person name="Bennetzen J.L."/>
            <person name="Schmutz J."/>
            <person name="Wang H."/>
            <person name="Percifield R."/>
            <person name="Hawkins J."/>
            <person name="Pontaroli A.C."/>
            <person name="Estep M."/>
            <person name="Feng L."/>
            <person name="Vaughn J.N."/>
            <person name="Grimwood J."/>
            <person name="Jenkins J."/>
            <person name="Barry K."/>
            <person name="Lindquist E."/>
            <person name="Hellsten U."/>
            <person name="Deshpande S."/>
            <person name="Wang X."/>
            <person name="Wu X."/>
            <person name="Mitros T."/>
            <person name="Triplett J."/>
            <person name="Yang X."/>
            <person name="Ye C.Y."/>
            <person name="Mauro-Herrera M."/>
            <person name="Wang L."/>
            <person name="Li P."/>
            <person name="Sharma M."/>
            <person name="Sharma R."/>
            <person name="Ronald P.C."/>
            <person name="Panaud O."/>
            <person name="Kellogg E.A."/>
            <person name="Brutnell T.P."/>
            <person name="Doust A.N."/>
            <person name="Tuskan G.A."/>
            <person name="Rokhsar D."/>
            <person name="Devos K.M."/>
        </authorList>
    </citation>
    <scope>NUCLEOTIDE SEQUENCE [LARGE SCALE GENOMIC DNA]</scope>
    <source>
        <strain evidence="3">cv. Yugu1</strain>
    </source>
</reference>
<evidence type="ECO:0000256" key="1">
    <source>
        <dbReference type="SAM" id="MobiDB-lite"/>
    </source>
</evidence>
<accession>K3XNW3</accession>
<dbReference type="InParanoid" id="K3XNW3"/>
<dbReference type="AlphaFoldDB" id="K3XNW3"/>
<organism evidence="2 3">
    <name type="scientific">Setaria italica</name>
    <name type="common">Foxtail millet</name>
    <name type="synonym">Panicum italicum</name>
    <dbReference type="NCBI Taxonomy" id="4555"/>
    <lineage>
        <taxon>Eukaryota</taxon>
        <taxon>Viridiplantae</taxon>
        <taxon>Streptophyta</taxon>
        <taxon>Embryophyta</taxon>
        <taxon>Tracheophyta</taxon>
        <taxon>Spermatophyta</taxon>
        <taxon>Magnoliopsida</taxon>
        <taxon>Liliopsida</taxon>
        <taxon>Poales</taxon>
        <taxon>Poaceae</taxon>
        <taxon>PACMAD clade</taxon>
        <taxon>Panicoideae</taxon>
        <taxon>Panicodae</taxon>
        <taxon>Paniceae</taxon>
        <taxon>Cenchrinae</taxon>
        <taxon>Setaria</taxon>
    </lineage>
</organism>
<dbReference type="Gramene" id="KQL06016">
    <property type="protein sequence ID" value="KQL06016"/>
    <property type="gene ID" value="SETIT_003586mg"/>
</dbReference>
<dbReference type="EnsemblPlants" id="KQL06016">
    <property type="protein sequence ID" value="KQL06016"/>
    <property type="gene ID" value="SETIT_003586mg"/>
</dbReference>
<proteinExistence type="predicted"/>
<feature type="compositionally biased region" description="Basic residues" evidence="1">
    <location>
        <begin position="1"/>
        <end position="14"/>
    </location>
</feature>
<dbReference type="Proteomes" id="UP000004995">
    <property type="component" value="Unassembled WGS sequence"/>
</dbReference>
<name>K3XNW3_SETIT</name>
<reference evidence="2" key="2">
    <citation type="submission" date="2018-08" db="UniProtKB">
        <authorList>
            <consortium name="EnsemblPlants"/>
        </authorList>
    </citation>
    <scope>IDENTIFICATION</scope>
    <source>
        <strain evidence="2">Yugu1</strain>
    </source>
</reference>
<dbReference type="EMBL" id="AGNK02003217">
    <property type="status" value="NOT_ANNOTATED_CDS"/>
    <property type="molecule type" value="Genomic_DNA"/>
</dbReference>
<protein>
    <submittedName>
        <fullName evidence="2">Uncharacterized protein</fullName>
    </submittedName>
</protein>
<feature type="region of interest" description="Disordered" evidence="1">
    <location>
        <begin position="1"/>
        <end position="36"/>
    </location>
</feature>
<evidence type="ECO:0000313" key="3">
    <source>
        <dbReference type="Proteomes" id="UP000004995"/>
    </source>
</evidence>
<evidence type="ECO:0000313" key="2">
    <source>
        <dbReference type="EnsemblPlants" id="KQL06016"/>
    </source>
</evidence>
<dbReference type="HOGENOM" id="CLU_2610577_0_0_1"/>